<dbReference type="KEGG" id="lgo:JCM16774_0856"/>
<name>A0A510JA44_9FUSO</name>
<gene>
    <name evidence="1" type="ORF">JCM16774_0856</name>
</gene>
<organism evidence="1 2">
    <name type="scientific">Pseudoleptotrichia goodfellowii</name>
    <dbReference type="NCBI Taxonomy" id="157692"/>
    <lineage>
        <taxon>Bacteria</taxon>
        <taxon>Fusobacteriati</taxon>
        <taxon>Fusobacteriota</taxon>
        <taxon>Fusobacteriia</taxon>
        <taxon>Fusobacteriales</taxon>
        <taxon>Leptotrichiaceae</taxon>
        <taxon>Pseudoleptotrichia</taxon>
    </lineage>
</organism>
<protein>
    <submittedName>
        <fullName evidence="1">Uncharacterized protein</fullName>
    </submittedName>
</protein>
<sequence length="69" mass="7560">MKKINAIVCGVASIFSSASVVDTSNIFKEYPTTHRKNVKEALQNSWITVGTAVKGAIDKYAEEVKNDNK</sequence>
<reference evidence="1 2" key="1">
    <citation type="submission" date="2019-07" db="EMBL/GenBank/DDBJ databases">
        <title>Complete Genome Sequence of Leptotrichia goodfellowii Strain JCM 16774.</title>
        <authorList>
            <person name="Watanabe S."/>
            <person name="Cui L."/>
        </authorList>
    </citation>
    <scope>NUCLEOTIDE SEQUENCE [LARGE SCALE GENOMIC DNA]</scope>
    <source>
        <strain evidence="1 2">JCM16774</strain>
    </source>
</reference>
<dbReference type="RefSeq" id="WP_006807426.1">
    <property type="nucleotide sequence ID" value="NZ_AP019822.1"/>
</dbReference>
<dbReference type="OrthoDB" id="95744at2"/>
<evidence type="ECO:0000313" key="1">
    <source>
        <dbReference type="EMBL" id="BBM35926.1"/>
    </source>
</evidence>
<dbReference type="AlphaFoldDB" id="A0A510JA44"/>
<proteinExistence type="predicted"/>
<dbReference type="Proteomes" id="UP000321606">
    <property type="component" value="Chromosome"/>
</dbReference>
<dbReference type="STRING" id="714315.GCA_000516535_00847"/>
<accession>A0A510JA44</accession>
<dbReference type="EMBL" id="AP019822">
    <property type="protein sequence ID" value="BBM35926.1"/>
    <property type="molecule type" value="Genomic_DNA"/>
</dbReference>
<evidence type="ECO:0000313" key="2">
    <source>
        <dbReference type="Proteomes" id="UP000321606"/>
    </source>
</evidence>